<keyword evidence="4" id="KW-0378">Hydrolase</keyword>
<evidence type="ECO:0000256" key="4">
    <source>
        <dbReference type="ARBA" id="ARBA00022801"/>
    </source>
</evidence>
<dbReference type="EMBL" id="UINC01017821">
    <property type="protein sequence ID" value="SVA74309.1"/>
    <property type="molecule type" value="Genomic_DNA"/>
</dbReference>
<dbReference type="PANTHER" id="PTHR43731">
    <property type="entry name" value="RHOMBOID PROTEASE"/>
    <property type="match status" value="1"/>
</dbReference>
<keyword evidence="6 7" id="KW-0472">Membrane</keyword>
<gene>
    <name evidence="9" type="ORF">METZ01_LOCUS127163</name>
</gene>
<dbReference type="Gene3D" id="1.20.1540.10">
    <property type="entry name" value="Rhomboid-like"/>
    <property type="match status" value="1"/>
</dbReference>
<dbReference type="InterPro" id="IPR050925">
    <property type="entry name" value="Rhomboid_protease_S54"/>
</dbReference>
<feature type="transmembrane region" description="Helical" evidence="7">
    <location>
        <begin position="208"/>
        <end position="227"/>
    </location>
</feature>
<protein>
    <recommendedName>
        <fullName evidence="8">Peptidase S54 rhomboid domain-containing protein</fullName>
    </recommendedName>
</protein>
<feature type="transmembrane region" description="Helical" evidence="7">
    <location>
        <begin position="147"/>
        <end position="167"/>
    </location>
</feature>
<feature type="transmembrane region" description="Helical" evidence="7">
    <location>
        <begin position="6"/>
        <end position="24"/>
    </location>
</feature>
<dbReference type="AlphaFoldDB" id="A0A381YB45"/>
<comment type="subcellular location">
    <subcellularLocation>
        <location evidence="1">Membrane</location>
        <topology evidence="1">Multi-pass membrane protein</topology>
    </subcellularLocation>
</comment>
<name>A0A381YB45_9ZZZZ</name>
<organism evidence="9">
    <name type="scientific">marine metagenome</name>
    <dbReference type="NCBI Taxonomy" id="408172"/>
    <lineage>
        <taxon>unclassified sequences</taxon>
        <taxon>metagenomes</taxon>
        <taxon>ecological metagenomes</taxon>
    </lineage>
</organism>
<feature type="transmembrane region" description="Helical" evidence="7">
    <location>
        <begin position="179"/>
        <end position="202"/>
    </location>
</feature>
<dbReference type="GO" id="GO:0004252">
    <property type="term" value="F:serine-type endopeptidase activity"/>
    <property type="evidence" value="ECO:0007669"/>
    <property type="project" value="InterPro"/>
</dbReference>
<evidence type="ECO:0000256" key="7">
    <source>
        <dbReference type="SAM" id="Phobius"/>
    </source>
</evidence>
<dbReference type="PANTHER" id="PTHR43731:SF14">
    <property type="entry name" value="PRESENILIN-ASSOCIATED RHOMBOID-LIKE PROTEIN, MITOCHONDRIAL"/>
    <property type="match status" value="1"/>
</dbReference>
<dbReference type="GO" id="GO:0016020">
    <property type="term" value="C:membrane"/>
    <property type="evidence" value="ECO:0007669"/>
    <property type="project" value="UniProtKB-SubCell"/>
</dbReference>
<evidence type="ECO:0000256" key="2">
    <source>
        <dbReference type="ARBA" id="ARBA00009045"/>
    </source>
</evidence>
<dbReference type="InterPro" id="IPR035952">
    <property type="entry name" value="Rhomboid-like_sf"/>
</dbReference>
<proteinExistence type="inferred from homology"/>
<dbReference type="SUPFAM" id="SSF144091">
    <property type="entry name" value="Rhomboid-like"/>
    <property type="match status" value="1"/>
</dbReference>
<dbReference type="Pfam" id="PF01694">
    <property type="entry name" value="Rhomboid"/>
    <property type="match status" value="1"/>
</dbReference>
<feature type="transmembrane region" description="Helical" evidence="7">
    <location>
        <begin position="120"/>
        <end position="141"/>
    </location>
</feature>
<evidence type="ECO:0000256" key="5">
    <source>
        <dbReference type="ARBA" id="ARBA00022989"/>
    </source>
</evidence>
<evidence type="ECO:0000259" key="8">
    <source>
        <dbReference type="Pfam" id="PF01694"/>
    </source>
</evidence>
<keyword evidence="5 7" id="KW-1133">Transmembrane helix</keyword>
<sequence length="306" mass="34097">MSEPVSSLGTLILILIGILVTHYCRRNGFMVSQSLVFINFSVFATWWILVLLKPSMAIQAFITLGFQPMYLESPGFGLLTLISAMFMHGGPMHLLMNMLILILLGVPFEDRIGSRSFLRIYFISGIIGSLLMGLISVWNQAGDLETIHIGASGAVFGIMGGFVLLYPRDEIPMLLGPIFMHRVPVFLSTIVFVGMETLYIGMGTDDGIGHGTHMASFIAGVFLAPYYSVKDEKSEPQVNIDLEMLTNVFEKTKIGNYELQMIKESDEPELLDAWIEKFWEIQKCPECNQSLTPEAECLGCSKNFLN</sequence>
<evidence type="ECO:0000256" key="3">
    <source>
        <dbReference type="ARBA" id="ARBA00022692"/>
    </source>
</evidence>
<accession>A0A381YB45</accession>
<evidence type="ECO:0000256" key="1">
    <source>
        <dbReference type="ARBA" id="ARBA00004141"/>
    </source>
</evidence>
<reference evidence="9" key="1">
    <citation type="submission" date="2018-05" db="EMBL/GenBank/DDBJ databases">
        <authorList>
            <person name="Lanie J.A."/>
            <person name="Ng W.-L."/>
            <person name="Kazmierczak K.M."/>
            <person name="Andrzejewski T.M."/>
            <person name="Davidsen T.M."/>
            <person name="Wayne K.J."/>
            <person name="Tettelin H."/>
            <person name="Glass J.I."/>
            <person name="Rusch D."/>
            <person name="Podicherti R."/>
            <person name="Tsui H.-C.T."/>
            <person name="Winkler M.E."/>
        </authorList>
    </citation>
    <scope>NUCLEOTIDE SEQUENCE</scope>
</reference>
<feature type="transmembrane region" description="Helical" evidence="7">
    <location>
        <begin position="36"/>
        <end position="62"/>
    </location>
</feature>
<feature type="transmembrane region" description="Helical" evidence="7">
    <location>
        <begin position="82"/>
        <end position="108"/>
    </location>
</feature>
<feature type="domain" description="Peptidase S54 rhomboid" evidence="8">
    <location>
        <begin position="79"/>
        <end position="227"/>
    </location>
</feature>
<evidence type="ECO:0000313" key="9">
    <source>
        <dbReference type="EMBL" id="SVA74309.1"/>
    </source>
</evidence>
<comment type="similarity">
    <text evidence="2">Belongs to the peptidase S54 family.</text>
</comment>
<evidence type="ECO:0000256" key="6">
    <source>
        <dbReference type="ARBA" id="ARBA00023136"/>
    </source>
</evidence>
<keyword evidence="3 7" id="KW-0812">Transmembrane</keyword>
<dbReference type="InterPro" id="IPR022764">
    <property type="entry name" value="Peptidase_S54_rhomboid_dom"/>
</dbReference>